<dbReference type="Pfam" id="PF04230">
    <property type="entry name" value="PS_pyruv_trans"/>
    <property type="match status" value="1"/>
</dbReference>
<name>A0ABR8YCQ9_9BACT</name>
<evidence type="ECO:0000313" key="2">
    <source>
        <dbReference type="EMBL" id="MBD8042006.1"/>
    </source>
</evidence>
<dbReference type="RefSeq" id="WP_087407060.1">
    <property type="nucleotide sequence ID" value="NZ_JACSPP010000090.1"/>
</dbReference>
<dbReference type="EMBL" id="JACSPP010000090">
    <property type="protein sequence ID" value="MBD8042006.1"/>
    <property type="molecule type" value="Genomic_DNA"/>
</dbReference>
<proteinExistence type="predicted"/>
<comment type="caution">
    <text evidence="2">The sequence shown here is derived from an EMBL/GenBank/DDBJ whole genome shotgun (WGS) entry which is preliminary data.</text>
</comment>
<reference evidence="2 3" key="1">
    <citation type="submission" date="2020-08" db="EMBL/GenBank/DDBJ databases">
        <title>A Genomic Blueprint of the Chicken Gut Microbiome.</title>
        <authorList>
            <person name="Gilroy R."/>
            <person name="Ravi A."/>
            <person name="Getino M."/>
            <person name="Pursley I."/>
            <person name="Horton D.L."/>
            <person name="Alikhan N.-F."/>
            <person name="Baker D."/>
            <person name="Gharbi K."/>
            <person name="Hall N."/>
            <person name="Watson M."/>
            <person name="Adriaenssens E.M."/>
            <person name="Foster-Nyarko E."/>
            <person name="Jarju S."/>
            <person name="Secka A."/>
            <person name="Antonio M."/>
            <person name="Oren A."/>
            <person name="Chaudhuri R."/>
            <person name="La Ragione R.M."/>
            <person name="Hildebrand F."/>
            <person name="Pallen M.J."/>
        </authorList>
    </citation>
    <scope>NUCLEOTIDE SEQUENCE [LARGE SCALE GENOMIC DNA]</scope>
    <source>
        <strain evidence="2 3">Sa1CVN1</strain>
    </source>
</reference>
<dbReference type="InterPro" id="IPR007345">
    <property type="entry name" value="Polysacch_pyruvyl_Trfase"/>
</dbReference>
<evidence type="ECO:0000313" key="3">
    <source>
        <dbReference type="Proteomes" id="UP000620874"/>
    </source>
</evidence>
<dbReference type="GO" id="GO:0016740">
    <property type="term" value="F:transferase activity"/>
    <property type="evidence" value="ECO:0007669"/>
    <property type="project" value="UniProtKB-KW"/>
</dbReference>
<organism evidence="2 3">
    <name type="scientific">Phocaeicola intestinalis</name>
    <dbReference type="NCBI Taxonomy" id="2762212"/>
    <lineage>
        <taxon>Bacteria</taxon>
        <taxon>Pseudomonadati</taxon>
        <taxon>Bacteroidota</taxon>
        <taxon>Bacteroidia</taxon>
        <taxon>Bacteroidales</taxon>
        <taxon>Bacteroidaceae</taxon>
        <taxon>Phocaeicola</taxon>
    </lineage>
</organism>
<sequence>MKVAILSMQEVKNYGSFLQAFSLKRNIEALGHACDFINIVPGHQLEGYEISRFHKIKLLFQRLWGWDFVKRFETIYKFQTRFSKEFLPYLGVKQGENHEHYDVIVIGSDEVFNCAQRTWFGFSPQLFGKGLNADKKITYAASFGATTLDKLQKMSIKEEISELLKQLDCISVRDGNSAEVVKVLTGKDPLRHVDPVLIYDYTQFMPLEIRKDKYMIVYTYPERITNAKEITAIKQFARDKGLKLISIGHYFPWCDEVVVPTPFEVLAYFRDADYIVTDTFHGSIFSIKHNKPFGTIIRTMNNQKLSSLLKQFGLESRIVNDVTCLQSILETPIDYTLVNKQIAEERNQSIKYLSSQLS</sequence>
<protein>
    <submittedName>
        <fullName evidence="2">Polysaccharide pyruvyl transferase family protein</fullName>
    </submittedName>
</protein>
<gene>
    <name evidence="2" type="ORF">H9625_16480</name>
</gene>
<evidence type="ECO:0000259" key="1">
    <source>
        <dbReference type="Pfam" id="PF04230"/>
    </source>
</evidence>
<accession>A0ABR8YCQ9</accession>
<keyword evidence="3" id="KW-1185">Reference proteome</keyword>
<feature type="domain" description="Polysaccharide pyruvyl transferase" evidence="1">
    <location>
        <begin position="13"/>
        <end position="293"/>
    </location>
</feature>
<keyword evidence="2" id="KW-0808">Transferase</keyword>
<dbReference type="Proteomes" id="UP000620874">
    <property type="component" value="Unassembled WGS sequence"/>
</dbReference>